<dbReference type="OrthoDB" id="1792698at2"/>
<feature type="coiled-coil region" evidence="3">
    <location>
        <begin position="84"/>
        <end position="231"/>
    </location>
</feature>
<gene>
    <name evidence="4" type="ordered locus">Clocl_3796</name>
</gene>
<evidence type="ECO:0000313" key="4">
    <source>
        <dbReference type="EMBL" id="AEV70246.1"/>
    </source>
</evidence>
<reference evidence="5" key="1">
    <citation type="submission" date="2011-12" db="EMBL/GenBank/DDBJ databases">
        <title>Complete sequence of Clostridium clariflavum DSM 19732.</title>
        <authorList>
            <consortium name="US DOE Joint Genome Institute"/>
            <person name="Lucas S."/>
            <person name="Han J."/>
            <person name="Lapidus A."/>
            <person name="Cheng J.-F."/>
            <person name="Goodwin L."/>
            <person name="Pitluck S."/>
            <person name="Peters L."/>
            <person name="Teshima H."/>
            <person name="Detter J.C."/>
            <person name="Han C."/>
            <person name="Tapia R."/>
            <person name="Land M."/>
            <person name="Hauser L."/>
            <person name="Kyrpides N."/>
            <person name="Ivanova N."/>
            <person name="Pagani I."/>
            <person name="Kitzmiller T."/>
            <person name="Lynd L."/>
            <person name="Izquierdo J."/>
            <person name="Woyke T."/>
        </authorList>
    </citation>
    <scope>NUCLEOTIDE SEQUENCE [LARGE SCALE GENOMIC DNA]</scope>
    <source>
        <strain evidence="5">DSM 19732 / NBRC 101661 / EBR45</strain>
    </source>
</reference>
<dbReference type="InterPro" id="IPR050465">
    <property type="entry name" value="UPF0194_transport"/>
</dbReference>
<dbReference type="STRING" id="720554.Clocl_3796"/>
<proteinExistence type="predicted"/>
<dbReference type="AlphaFoldDB" id="G8M1L7"/>
<dbReference type="SUPFAM" id="SSF57997">
    <property type="entry name" value="Tropomyosin"/>
    <property type="match status" value="1"/>
</dbReference>
<evidence type="ECO:0000256" key="2">
    <source>
        <dbReference type="ARBA" id="ARBA00023054"/>
    </source>
</evidence>
<dbReference type="HOGENOM" id="CLU_058181_0_0_9"/>
<dbReference type="Gene3D" id="2.40.50.100">
    <property type="match status" value="1"/>
</dbReference>
<dbReference type="eggNOG" id="COG1566">
    <property type="taxonomic scope" value="Bacteria"/>
</dbReference>
<evidence type="ECO:0000313" key="5">
    <source>
        <dbReference type="Proteomes" id="UP000005435"/>
    </source>
</evidence>
<keyword evidence="5" id="KW-1185">Reference proteome</keyword>
<comment type="subcellular location">
    <subcellularLocation>
        <location evidence="1">Cell envelope</location>
    </subcellularLocation>
</comment>
<dbReference type="GO" id="GO:0030313">
    <property type="term" value="C:cell envelope"/>
    <property type="evidence" value="ECO:0007669"/>
    <property type="project" value="UniProtKB-SubCell"/>
</dbReference>
<keyword evidence="2 3" id="KW-0175">Coiled coil</keyword>
<dbReference type="RefSeq" id="WP_014256752.1">
    <property type="nucleotide sequence ID" value="NC_016627.1"/>
</dbReference>
<dbReference type="Proteomes" id="UP000005435">
    <property type="component" value="Chromosome"/>
</dbReference>
<organism evidence="4 5">
    <name type="scientific">Acetivibrio clariflavus (strain DSM 19732 / NBRC 101661 / EBR45)</name>
    <name type="common">Clostridium clariflavum</name>
    <dbReference type="NCBI Taxonomy" id="720554"/>
    <lineage>
        <taxon>Bacteria</taxon>
        <taxon>Bacillati</taxon>
        <taxon>Bacillota</taxon>
        <taxon>Clostridia</taxon>
        <taxon>Eubacteriales</taxon>
        <taxon>Oscillospiraceae</taxon>
        <taxon>Acetivibrio</taxon>
    </lineage>
</organism>
<sequence precursor="true">MKRIFILGVITIMLLTGGCSKNEIDTGLTINDTGEFEETVDVFGVVKANDVKDLFIDFPVLIEDIHVKEGQKVKKGDAIITINYEDYKNQIKSKEIELYSLKRELENSQLELENNQQELIKLQKDLQELQDYLSNGNHSDLVKLSNDLDNANSDYEASLKELKINEELLKKGAISQDELDSYKKKVDNYKKQVINLEAALKKCKNDLQKEVDNLKLSIKQKSELIENCRDKSIYEDKLKYIENSIKLMNDKVNKSYIIQNTIVSDVDNAIVYGLNCVKGESVQNSKRLFSLVNINSIVVEANVPEEFINDINFRT</sequence>
<dbReference type="Gene3D" id="1.10.287.470">
    <property type="entry name" value="Helix hairpin bin"/>
    <property type="match status" value="2"/>
</dbReference>
<evidence type="ECO:0000256" key="3">
    <source>
        <dbReference type="SAM" id="Coils"/>
    </source>
</evidence>
<protein>
    <submittedName>
        <fullName evidence="4">Multidrug resistance efflux pump</fullName>
    </submittedName>
</protein>
<name>G8M1L7_ACECE</name>
<dbReference type="KEGG" id="ccl:Clocl_3796"/>
<accession>G8M1L7</accession>
<reference evidence="4 5" key="2">
    <citation type="journal article" date="2012" name="Stand. Genomic Sci.">
        <title>Complete Genome Sequence of Clostridium clariflavum DSM 19732.</title>
        <authorList>
            <person name="Izquierdo J.A."/>
            <person name="Goodwin L."/>
            <person name="Davenport K.W."/>
            <person name="Teshima H."/>
            <person name="Bruce D."/>
            <person name="Detter C."/>
            <person name="Tapia R."/>
            <person name="Han S."/>
            <person name="Land M."/>
            <person name="Hauser L."/>
            <person name="Jeffries C.D."/>
            <person name="Han J."/>
            <person name="Pitluck S."/>
            <person name="Nolan M."/>
            <person name="Chen A."/>
            <person name="Huntemann M."/>
            <person name="Mavromatis K."/>
            <person name="Mikhailova N."/>
            <person name="Liolios K."/>
            <person name="Woyke T."/>
            <person name="Lynd L.R."/>
        </authorList>
    </citation>
    <scope>NUCLEOTIDE SEQUENCE [LARGE SCALE GENOMIC DNA]</scope>
    <source>
        <strain evidence="5">DSM 19732 / NBRC 101661 / EBR45</strain>
    </source>
</reference>
<evidence type="ECO:0000256" key="1">
    <source>
        <dbReference type="ARBA" id="ARBA00004196"/>
    </source>
</evidence>
<dbReference type="PROSITE" id="PS51257">
    <property type="entry name" value="PROKAR_LIPOPROTEIN"/>
    <property type="match status" value="1"/>
</dbReference>
<dbReference type="EMBL" id="CP003065">
    <property type="protein sequence ID" value="AEV70246.1"/>
    <property type="molecule type" value="Genomic_DNA"/>
</dbReference>
<dbReference type="PANTHER" id="PTHR32347">
    <property type="entry name" value="EFFLUX SYSTEM COMPONENT YKNX-RELATED"/>
    <property type="match status" value="1"/>
</dbReference>